<evidence type="ECO:0000256" key="1">
    <source>
        <dbReference type="ARBA" id="ARBA00022649"/>
    </source>
</evidence>
<name>A0A1M6M411_9FIRM</name>
<protein>
    <submittedName>
        <fullName evidence="2">mRNA interferase RelE/StbE</fullName>
    </submittedName>
</protein>
<sequence length="117" mass="13158">MTRWTVKWLPEAVKDLEELDKSVRMKVLKAALKLEVDPLNYGKPLGEKLGLDLVGLRKISIGGHRLVYLPEEKTVFVAVIAVGKREGLGAYKTTAKRIAEYRELTGNELKKLAELLK</sequence>
<keyword evidence="1" id="KW-1277">Toxin-antitoxin system</keyword>
<dbReference type="AlphaFoldDB" id="A0A1M6M411"/>
<accession>A0A1M6M411</accession>
<organism evidence="2 3">
    <name type="scientific">Desulfofundulus thermosubterraneus DSM 16057</name>
    <dbReference type="NCBI Taxonomy" id="1121432"/>
    <lineage>
        <taxon>Bacteria</taxon>
        <taxon>Bacillati</taxon>
        <taxon>Bacillota</taxon>
        <taxon>Clostridia</taxon>
        <taxon>Eubacteriales</taxon>
        <taxon>Peptococcaceae</taxon>
        <taxon>Desulfofundulus</taxon>
    </lineage>
</organism>
<dbReference type="EMBL" id="FQZM01000060">
    <property type="protein sequence ID" value="SHJ78151.1"/>
    <property type="molecule type" value="Genomic_DNA"/>
</dbReference>
<dbReference type="Gene3D" id="3.30.2310.20">
    <property type="entry name" value="RelE-like"/>
    <property type="match status" value="1"/>
</dbReference>
<keyword evidence="3" id="KW-1185">Reference proteome</keyword>
<reference evidence="3" key="1">
    <citation type="submission" date="2016-11" db="EMBL/GenBank/DDBJ databases">
        <authorList>
            <person name="Varghese N."/>
            <person name="Submissions S."/>
        </authorList>
    </citation>
    <scope>NUCLEOTIDE SEQUENCE [LARGE SCALE GENOMIC DNA]</scope>
    <source>
        <strain evidence="3">DSM 16057</strain>
    </source>
</reference>
<dbReference type="OrthoDB" id="362883at2"/>
<dbReference type="Pfam" id="PF05016">
    <property type="entry name" value="ParE_toxin"/>
    <property type="match status" value="1"/>
</dbReference>
<dbReference type="Proteomes" id="UP000184529">
    <property type="component" value="Unassembled WGS sequence"/>
</dbReference>
<dbReference type="InterPro" id="IPR035093">
    <property type="entry name" value="RelE/ParE_toxin_dom_sf"/>
</dbReference>
<dbReference type="InterPro" id="IPR007712">
    <property type="entry name" value="RelE/ParE_toxin"/>
</dbReference>
<proteinExistence type="predicted"/>
<dbReference type="STRING" id="1121432.SAMN02745219_03323"/>
<dbReference type="RefSeq" id="WP_072871281.1">
    <property type="nucleotide sequence ID" value="NZ_FQZM01000060.1"/>
</dbReference>
<gene>
    <name evidence="2" type="ORF">SAMN02745219_03323</name>
</gene>
<evidence type="ECO:0000313" key="3">
    <source>
        <dbReference type="Proteomes" id="UP000184529"/>
    </source>
</evidence>
<dbReference type="SUPFAM" id="SSF143011">
    <property type="entry name" value="RelE-like"/>
    <property type="match status" value="1"/>
</dbReference>
<evidence type="ECO:0000313" key="2">
    <source>
        <dbReference type="EMBL" id="SHJ78151.1"/>
    </source>
</evidence>